<dbReference type="Gene3D" id="3.90.1150.10">
    <property type="entry name" value="Aspartate Aminotransferase, domain 1"/>
    <property type="match status" value="1"/>
</dbReference>
<feature type="binding site" evidence="12">
    <location>
        <position position="13"/>
    </location>
    <ligand>
        <name>L-glutamate</name>
        <dbReference type="ChEBI" id="CHEBI:29985"/>
    </ligand>
</feature>
<comment type="pathway">
    <text evidence="1 12">Cofactor biosynthesis; pyridoxine 5'-phosphate biosynthesis; pyridoxine 5'-phosphate from D-erythrose 4-phosphate: step 3/5.</text>
</comment>
<dbReference type="GO" id="GO:0030170">
    <property type="term" value="F:pyridoxal phosphate binding"/>
    <property type="evidence" value="ECO:0007669"/>
    <property type="project" value="UniProtKB-UniRule"/>
</dbReference>
<organism evidence="14 15">
    <name type="scientific">Candidatus Photodesmus katoptron Akat1</name>
    <dbReference type="NCBI Taxonomy" id="1236703"/>
    <lineage>
        <taxon>Bacteria</taxon>
        <taxon>Pseudomonadati</taxon>
        <taxon>Pseudomonadota</taxon>
        <taxon>Gammaproteobacteria</taxon>
        <taxon>Vibrionales</taxon>
        <taxon>Vibrionaceae</taxon>
        <taxon>Candidatus Photodesmus</taxon>
    </lineage>
</organism>
<dbReference type="HAMAP" id="MF_00160">
    <property type="entry name" value="SerC_aminotrans_5"/>
    <property type="match status" value="1"/>
</dbReference>
<accession>S3EHA9</accession>
<feature type="binding site" evidence="12">
    <location>
        <position position="200"/>
    </location>
    <ligand>
        <name>pyridoxal 5'-phosphate</name>
        <dbReference type="ChEBI" id="CHEBI:597326"/>
    </ligand>
</feature>
<dbReference type="UniPathway" id="UPA00244">
    <property type="reaction ID" value="UER00311"/>
</dbReference>
<comment type="catalytic activity">
    <reaction evidence="11 12">
        <text>O-phospho-L-serine + 2-oxoglutarate = 3-phosphooxypyruvate + L-glutamate</text>
        <dbReference type="Rhea" id="RHEA:14329"/>
        <dbReference type="ChEBI" id="CHEBI:16810"/>
        <dbReference type="ChEBI" id="CHEBI:18110"/>
        <dbReference type="ChEBI" id="CHEBI:29985"/>
        <dbReference type="ChEBI" id="CHEBI:57524"/>
        <dbReference type="EC" id="2.6.1.52"/>
    </reaction>
</comment>
<dbReference type="InterPro" id="IPR015424">
    <property type="entry name" value="PyrdxlP-dep_Trfase"/>
</dbReference>
<dbReference type="InterPro" id="IPR015421">
    <property type="entry name" value="PyrdxlP-dep_Trfase_major"/>
</dbReference>
<evidence type="ECO:0000256" key="4">
    <source>
        <dbReference type="ARBA" id="ARBA00022576"/>
    </source>
</evidence>
<dbReference type="STRING" id="28176.CF66_2421"/>
<dbReference type="FunFam" id="3.40.640.10:FF:000010">
    <property type="entry name" value="Phosphoserine aminotransferase"/>
    <property type="match status" value="1"/>
</dbReference>
<comment type="catalytic activity">
    <reaction evidence="10 12">
        <text>4-(phosphooxy)-L-threonine + 2-oxoglutarate = (R)-3-hydroxy-2-oxo-4-phosphooxybutanoate + L-glutamate</text>
        <dbReference type="Rhea" id="RHEA:16573"/>
        <dbReference type="ChEBI" id="CHEBI:16810"/>
        <dbReference type="ChEBI" id="CHEBI:29985"/>
        <dbReference type="ChEBI" id="CHEBI:58452"/>
        <dbReference type="ChEBI" id="CHEBI:58538"/>
        <dbReference type="EC" id="2.6.1.52"/>
    </reaction>
</comment>
<dbReference type="InterPro" id="IPR015422">
    <property type="entry name" value="PyrdxlP-dep_Trfase_small"/>
</dbReference>
<sequence length="365" mass="41319">MKITSDKIFNFSSGPSSLPKETMKQAQAEFMNWNNLGISIMEINHRNNLFLQVAEEAEQLLRDLLNIPDTYKVLFSQGGARTQFSAVPLNLLGKRKKKATYIDTGYWSRSALEEAKKYCEIDCFKARIKKDNKIAIIFADEWNIDQESAYVHFCPNETVDGIEINDLPLTDKPIIADMSSTILSRGIDISKYGIIYAGAQKNIGPSGICISIVRDDLLDSASSLLPSTLNYRILAENKSIFNTPPTFSWYLSGLVFKWLKKLGGLKVIEKYNRKKAAILYDCIDKSMLYKNTIHVSNRSLMNVPFQLVRPELNIRFLQQAKLAGLLELKGHRSVGGMRASIYNAMPIEGVQALIAFMEKFEQENY</sequence>
<dbReference type="InterPro" id="IPR000192">
    <property type="entry name" value="Aminotrans_V_dom"/>
</dbReference>
<dbReference type="Gene3D" id="3.40.640.10">
    <property type="entry name" value="Type I PLP-dependent aspartate aminotransferase-like (Major domain)"/>
    <property type="match status" value="1"/>
</dbReference>
<dbReference type="PANTHER" id="PTHR43247:SF1">
    <property type="entry name" value="PHOSPHOSERINE AMINOTRANSFERASE"/>
    <property type="match status" value="1"/>
</dbReference>
<dbReference type="PIRSF" id="PIRSF000525">
    <property type="entry name" value="SerC"/>
    <property type="match status" value="1"/>
</dbReference>
<comment type="pathway">
    <text evidence="2 12">Amino-acid biosynthesis; L-serine biosynthesis; L-serine from 3-phospho-D-glycerate: step 2/3.</text>
</comment>
<evidence type="ECO:0000256" key="5">
    <source>
        <dbReference type="ARBA" id="ARBA00022605"/>
    </source>
</evidence>
<feature type="domain" description="Aminotransferase class V" evidence="13">
    <location>
        <begin position="8"/>
        <end position="353"/>
    </location>
</feature>
<comment type="caution">
    <text evidence="14">The sequence shown here is derived from an EMBL/GenBank/DDBJ whole genome shotgun (WGS) entry which is preliminary data.</text>
</comment>
<dbReference type="EMBL" id="AMSD01000001">
    <property type="protein sequence ID" value="EPE37573.1"/>
    <property type="molecule type" value="Genomic_DNA"/>
</dbReference>
<dbReference type="PATRIC" id="fig|1236703.3.peg.9"/>
<protein>
    <recommendedName>
        <fullName evidence="12">Phosphoserine aminotransferase</fullName>
        <ecNumber evidence="12">2.6.1.52</ecNumber>
    </recommendedName>
    <alternativeName>
        <fullName evidence="12">Phosphohydroxythreonine aminotransferase</fullName>
        <shortName evidence="12">PSAT</shortName>
    </alternativeName>
</protein>
<dbReference type="GO" id="GO:0005737">
    <property type="term" value="C:cytoplasm"/>
    <property type="evidence" value="ECO:0007669"/>
    <property type="project" value="UniProtKB-SubCell"/>
</dbReference>
<feature type="binding site" evidence="12">
    <location>
        <position position="46"/>
    </location>
    <ligand>
        <name>L-glutamate</name>
        <dbReference type="ChEBI" id="CHEBI:29985"/>
    </ligand>
</feature>
<gene>
    <name evidence="12 14" type="primary">serC</name>
    <name evidence="14" type="ORF">O1U_0027</name>
</gene>
<name>S3EHA9_9GAMM</name>
<dbReference type="Pfam" id="PF00266">
    <property type="entry name" value="Aminotran_5"/>
    <property type="match status" value="1"/>
</dbReference>
<dbReference type="InterPro" id="IPR022278">
    <property type="entry name" value="Pser_aminoTfrase"/>
</dbReference>
<comment type="subunit">
    <text evidence="12">Homodimer.</text>
</comment>
<keyword evidence="8 12" id="KW-0664">Pyridoxine biosynthesis</keyword>
<comment type="similarity">
    <text evidence="3 12">Belongs to the class-V pyridoxal-phosphate-dependent aminotransferase family. SerC subfamily.</text>
</comment>
<dbReference type="EC" id="2.6.1.52" evidence="12"/>
<dbReference type="RefSeq" id="WP_016503371.1">
    <property type="nucleotide sequence ID" value="NZ_AMSD01000001.1"/>
</dbReference>
<dbReference type="eggNOG" id="COG1932">
    <property type="taxonomic scope" value="Bacteria"/>
</dbReference>
<evidence type="ECO:0000256" key="11">
    <source>
        <dbReference type="ARBA" id="ARBA00049007"/>
    </source>
</evidence>
<dbReference type="UniPathway" id="UPA00135">
    <property type="reaction ID" value="UER00197"/>
</dbReference>
<feature type="binding site" evidence="12">
    <location>
        <position position="158"/>
    </location>
    <ligand>
        <name>pyridoxal 5'-phosphate</name>
        <dbReference type="ChEBI" id="CHEBI:597326"/>
    </ligand>
</feature>
<keyword evidence="12" id="KW-0963">Cytoplasm</keyword>
<comment type="subcellular location">
    <subcellularLocation>
        <location evidence="12">Cytoplasm</location>
    </subcellularLocation>
</comment>
<dbReference type="GO" id="GO:0004648">
    <property type="term" value="F:O-phospho-L-serine:2-oxoglutarate aminotransferase activity"/>
    <property type="evidence" value="ECO:0007669"/>
    <property type="project" value="UniProtKB-UniRule"/>
</dbReference>
<dbReference type="FunFam" id="3.90.1150.10:FF:000006">
    <property type="entry name" value="Phosphoserine aminotransferase"/>
    <property type="match status" value="1"/>
</dbReference>
<dbReference type="GO" id="GO:0008615">
    <property type="term" value="P:pyridoxine biosynthetic process"/>
    <property type="evidence" value="ECO:0007669"/>
    <property type="project" value="UniProtKB-UniRule"/>
</dbReference>
<dbReference type="Proteomes" id="UP000053688">
    <property type="component" value="Unassembled WGS sequence"/>
</dbReference>
<keyword evidence="9 12" id="KW-0718">Serine biosynthesis</keyword>
<keyword evidence="6 12" id="KW-0808">Transferase</keyword>
<evidence type="ECO:0000256" key="9">
    <source>
        <dbReference type="ARBA" id="ARBA00023299"/>
    </source>
</evidence>
<keyword evidence="5 12" id="KW-0028">Amino-acid biosynthesis</keyword>
<dbReference type="PANTHER" id="PTHR43247">
    <property type="entry name" value="PHOSPHOSERINE AMINOTRANSFERASE"/>
    <property type="match status" value="1"/>
</dbReference>
<keyword evidence="7 12" id="KW-0663">Pyridoxal phosphate</keyword>
<evidence type="ECO:0000256" key="3">
    <source>
        <dbReference type="ARBA" id="ARBA00006904"/>
    </source>
</evidence>
<dbReference type="SUPFAM" id="SSF53383">
    <property type="entry name" value="PLP-dependent transferases"/>
    <property type="match status" value="1"/>
</dbReference>
<evidence type="ECO:0000313" key="14">
    <source>
        <dbReference type="EMBL" id="EPE37573.1"/>
    </source>
</evidence>
<evidence type="ECO:0000256" key="1">
    <source>
        <dbReference type="ARBA" id="ARBA00004915"/>
    </source>
</evidence>
<comment type="cofactor">
    <cofactor evidence="12">
        <name>pyridoxal 5'-phosphate</name>
        <dbReference type="ChEBI" id="CHEBI:597326"/>
    </cofactor>
    <text evidence="12">Binds 1 pyridoxal phosphate per subunit.</text>
</comment>
<feature type="binding site" evidence="12">
    <location>
        <position position="177"/>
    </location>
    <ligand>
        <name>pyridoxal 5'-phosphate</name>
        <dbReference type="ChEBI" id="CHEBI:597326"/>
    </ligand>
</feature>
<dbReference type="GO" id="GO:0006564">
    <property type="term" value="P:L-serine biosynthetic process"/>
    <property type="evidence" value="ECO:0007669"/>
    <property type="project" value="UniProtKB-UniRule"/>
</dbReference>
<feature type="binding site" evidence="12">
    <location>
        <begin position="242"/>
        <end position="243"/>
    </location>
    <ligand>
        <name>pyridoxal 5'-phosphate</name>
        <dbReference type="ChEBI" id="CHEBI:597326"/>
    </ligand>
</feature>
<evidence type="ECO:0000256" key="10">
    <source>
        <dbReference type="ARBA" id="ARBA00047630"/>
    </source>
</evidence>
<keyword evidence="15" id="KW-1185">Reference proteome</keyword>
<reference evidence="14 15" key="1">
    <citation type="journal article" date="2014" name="Environ. Microbiol.">
        <title>Genomic signatures of obligate host dependence in the luminous bacterial symbiont of a vertebrate.</title>
        <authorList>
            <person name="Hendry T.A."/>
            <person name="de Wet J.R."/>
            <person name="Dunlap P.V."/>
        </authorList>
    </citation>
    <scope>NUCLEOTIDE SEQUENCE [LARGE SCALE GENOMIC DNA]</scope>
    <source>
        <strain evidence="14 15">Akat1</strain>
    </source>
</reference>
<evidence type="ECO:0000256" key="7">
    <source>
        <dbReference type="ARBA" id="ARBA00022898"/>
    </source>
</evidence>
<proteinExistence type="inferred from homology"/>
<evidence type="ECO:0000256" key="12">
    <source>
        <dbReference type="HAMAP-Rule" id="MF_00160"/>
    </source>
</evidence>
<evidence type="ECO:0000256" key="2">
    <source>
        <dbReference type="ARBA" id="ARBA00005099"/>
    </source>
</evidence>
<keyword evidence="4 12" id="KW-0032">Aminotransferase</keyword>
<dbReference type="NCBIfam" id="NF003764">
    <property type="entry name" value="PRK05355.1"/>
    <property type="match status" value="1"/>
</dbReference>
<evidence type="ECO:0000256" key="8">
    <source>
        <dbReference type="ARBA" id="ARBA00023096"/>
    </source>
</evidence>
<feature type="modified residue" description="N6-(pyridoxal phosphate)lysine" evidence="12">
    <location>
        <position position="201"/>
    </location>
</feature>
<feature type="binding site" evidence="12">
    <location>
        <begin position="80"/>
        <end position="81"/>
    </location>
    <ligand>
        <name>pyridoxal 5'-phosphate</name>
        <dbReference type="ChEBI" id="CHEBI:597326"/>
    </ligand>
</feature>
<feature type="binding site" evidence="12">
    <location>
        <position position="107"/>
    </location>
    <ligand>
        <name>pyridoxal 5'-phosphate</name>
        <dbReference type="ChEBI" id="CHEBI:597326"/>
    </ligand>
</feature>
<evidence type="ECO:0000313" key="15">
    <source>
        <dbReference type="Proteomes" id="UP000053688"/>
    </source>
</evidence>
<dbReference type="AlphaFoldDB" id="S3EHA9"/>
<comment type="function">
    <text evidence="12">Catalyzes the reversible conversion of 3-phosphohydroxypyruvate to phosphoserine and of 3-hydroxy-2-oxo-4-phosphonooxybutanoate to phosphohydroxythreonine.</text>
</comment>
<evidence type="ECO:0000256" key="6">
    <source>
        <dbReference type="ARBA" id="ARBA00022679"/>
    </source>
</evidence>
<evidence type="ECO:0000259" key="13">
    <source>
        <dbReference type="Pfam" id="PF00266"/>
    </source>
</evidence>
<dbReference type="NCBIfam" id="TIGR01364">
    <property type="entry name" value="serC_1"/>
    <property type="match status" value="1"/>
</dbReference>